<evidence type="ECO:0000313" key="13">
    <source>
        <dbReference type="Proteomes" id="UP000006454"/>
    </source>
</evidence>
<dbReference type="InterPro" id="IPR029061">
    <property type="entry name" value="THDP-binding"/>
</dbReference>
<comment type="subunit">
    <text evidence="3 10">Homodimer.</text>
</comment>
<dbReference type="CDD" id="cd02007">
    <property type="entry name" value="TPP_DXS"/>
    <property type="match status" value="1"/>
</dbReference>
<dbReference type="GO" id="GO:0008661">
    <property type="term" value="F:1-deoxy-D-xylulose-5-phosphate synthase activity"/>
    <property type="evidence" value="ECO:0007669"/>
    <property type="project" value="UniProtKB-UniRule"/>
</dbReference>
<evidence type="ECO:0000256" key="9">
    <source>
        <dbReference type="ARBA" id="ARBA00023229"/>
    </source>
</evidence>
<gene>
    <name evidence="10" type="primary">dxs</name>
    <name evidence="12" type="ORF">FNV1239</name>
</gene>
<dbReference type="UniPathway" id="UPA00064">
    <property type="reaction ID" value="UER00091"/>
</dbReference>
<dbReference type="InterPro" id="IPR033248">
    <property type="entry name" value="Transketolase_C"/>
</dbReference>
<dbReference type="Pfam" id="PF02780">
    <property type="entry name" value="Transketolase_C"/>
    <property type="match status" value="1"/>
</dbReference>
<evidence type="ECO:0000256" key="3">
    <source>
        <dbReference type="ARBA" id="ARBA00011738"/>
    </source>
</evidence>
<keyword evidence="4 10" id="KW-0808">Transferase</keyword>
<dbReference type="Pfam" id="PF13292">
    <property type="entry name" value="DXP_synthase_N"/>
    <property type="match status" value="1"/>
</dbReference>
<dbReference type="InterPro" id="IPR005475">
    <property type="entry name" value="Transketolase-like_Pyr-bd"/>
</dbReference>
<feature type="binding site" evidence="10">
    <location>
        <position position="155"/>
    </location>
    <ligand>
        <name>Mg(2+)</name>
        <dbReference type="ChEBI" id="CHEBI:18420"/>
    </ligand>
</feature>
<dbReference type="GO" id="GO:0016114">
    <property type="term" value="P:terpenoid biosynthetic process"/>
    <property type="evidence" value="ECO:0007669"/>
    <property type="project" value="UniProtKB-UniRule"/>
</dbReference>
<dbReference type="InterPro" id="IPR000399">
    <property type="entry name" value="TPP-bd_CS"/>
</dbReference>
<dbReference type="SUPFAM" id="SSF52922">
    <property type="entry name" value="TK C-terminal domain-like"/>
    <property type="match status" value="1"/>
</dbReference>
<dbReference type="EMBL" id="AABF01000043">
    <property type="protein sequence ID" value="EAA24252.1"/>
    <property type="molecule type" value="Genomic_DNA"/>
</dbReference>
<evidence type="ECO:0000313" key="12">
    <source>
        <dbReference type="EMBL" id="EAA24252.1"/>
    </source>
</evidence>
<keyword evidence="8 10" id="KW-0786">Thiamine pyrophosphate</keyword>
<evidence type="ECO:0000256" key="8">
    <source>
        <dbReference type="ARBA" id="ARBA00023052"/>
    </source>
</evidence>
<dbReference type="InterPro" id="IPR049557">
    <property type="entry name" value="Transketolase_CS"/>
</dbReference>
<comment type="catalytic activity">
    <reaction evidence="10">
        <text>D-glyceraldehyde 3-phosphate + pyruvate + H(+) = 1-deoxy-D-xylulose 5-phosphate + CO2</text>
        <dbReference type="Rhea" id="RHEA:12605"/>
        <dbReference type="ChEBI" id="CHEBI:15361"/>
        <dbReference type="ChEBI" id="CHEBI:15378"/>
        <dbReference type="ChEBI" id="CHEBI:16526"/>
        <dbReference type="ChEBI" id="CHEBI:57792"/>
        <dbReference type="ChEBI" id="CHEBI:59776"/>
        <dbReference type="EC" id="2.2.1.7"/>
    </reaction>
</comment>
<dbReference type="PROSITE" id="PS00801">
    <property type="entry name" value="TRANSKETOLASE_1"/>
    <property type="match status" value="1"/>
</dbReference>
<evidence type="ECO:0000256" key="1">
    <source>
        <dbReference type="ARBA" id="ARBA00004980"/>
    </source>
</evidence>
<dbReference type="PANTHER" id="PTHR43322:SF5">
    <property type="entry name" value="1-DEOXY-D-XYLULOSE-5-PHOSPHATE SYNTHASE, CHLOROPLASTIC"/>
    <property type="match status" value="1"/>
</dbReference>
<dbReference type="PANTHER" id="PTHR43322">
    <property type="entry name" value="1-D-DEOXYXYLULOSE 5-PHOSPHATE SYNTHASE-RELATED"/>
    <property type="match status" value="1"/>
</dbReference>
<dbReference type="HAMAP" id="MF_00315">
    <property type="entry name" value="DXP_synth"/>
    <property type="match status" value="1"/>
</dbReference>
<dbReference type="GO" id="GO:0005829">
    <property type="term" value="C:cytosol"/>
    <property type="evidence" value="ECO:0007669"/>
    <property type="project" value="TreeGrafter"/>
</dbReference>
<dbReference type="GO" id="GO:0030976">
    <property type="term" value="F:thiamine pyrophosphate binding"/>
    <property type="evidence" value="ECO:0007669"/>
    <property type="project" value="UniProtKB-UniRule"/>
</dbReference>
<keyword evidence="7 10" id="KW-0784">Thiamine biosynthesis</keyword>
<evidence type="ECO:0000256" key="4">
    <source>
        <dbReference type="ARBA" id="ARBA00022679"/>
    </source>
</evidence>
<feature type="binding site" evidence="10">
    <location>
        <begin position="126"/>
        <end position="127"/>
    </location>
    <ligand>
        <name>thiamine diphosphate</name>
        <dbReference type="ChEBI" id="CHEBI:58937"/>
    </ligand>
</feature>
<keyword evidence="6 10" id="KW-0460">Magnesium</keyword>
<comment type="function">
    <text evidence="10">Catalyzes the acyloin condensation reaction between C atoms 2 and 3 of pyruvate and glyceraldehyde 3-phosphate to yield 1-deoxy-D-xylulose-5-phosphate (DXP).</text>
</comment>
<dbReference type="NCBIfam" id="NF003933">
    <property type="entry name" value="PRK05444.2-2"/>
    <property type="match status" value="1"/>
</dbReference>
<evidence type="ECO:0000256" key="7">
    <source>
        <dbReference type="ARBA" id="ARBA00022977"/>
    </source>
</evidence>
<feature type="binding site" evidence="10">
    <location>
        <position position="57"/>
    </location>
    <ligand>
        <name>thiamine diphosphate</name>
        <dbReference type="ChEBI" id="CHEBI:58937"/>
    </ligand>
</feature>
<evidence type="ECO:0000256" key="10">
    <source>
        <dbReference type="HAMAP-Rule" id="MF_00315"/>
    </source>
</evidence>
<keyword evidence="5 10" id="KW-0479">Metal-binding</keyword>
<evidence type="ECO:0000256" key="2">
    <source>
        <dbReference type="ARBA" id="ARBA00011081"/>
    </source>
</evidence>
<dbReference type="CDD" id="cd07033">
    <property type="entry name" value="TPP_PYR_DXS_TK_like"/>
    <property type="match status" value="1"/>
</dbReference>
<dbReference type="EC" id="2.2.1.7" evidence="10"/>
<evidence type="ECO:0000259" key="11">
    <source>
        <dbReference type="SMART" id="SM00861"/>
    </source>
</evidence>
<feature type="binding site" evidence="10">
    <location>
        <position position="343"/>
    </location>
    <ligand>
        <name>thiamine diphosphate</name>
        <dbReference type="ChEBI" id="CHEBI:58937"/>
    </ligand>
</feature>
<organism evidence="12 13">
    <name type="scientific">Fusobacterium vincentii ATCC 49256</name>
    <dbReference type="NCBI Taxonomy" id="209882"/>
    <lineage>
        <taxon>Bacteria</taxon>
        <taxon>Fusobacteriati</taxon>
        <taxon>Fusobacteriota</taxon>
        <taxon>Fusobacteriia</taxon>
        <taxon>Fusobacteriales</taxon>
        <taxon>Fusobacteriaceae</taxon>
        <taxon>Fusobacterium</taxon>
    </lineage>
</organism>
<dbReference type="SUPFAM" id="SSF52518">
    <property type="entry name" value="Thiamin diphosphate-binding fold (THDP-binding)"/>
    <property type="match status" value="2"/>
</dbReference>
<comment type="cofactor">
    <cofactor evidence="10">
        <name>Mg(2+)</name>
        <dbReference type="ChEBI" id="CHEBI:18420"/>
    </cofactor>
    <text evidence="10">Binds 1 Mg(2+) ion per subunit.</text>
</comment>
<name>Q7P674_FUSVC</name>
<feature type="binding site" evidence="10">
    <location>
        <position position="125"/>
    </location>
    <ligand>
        <name>Mg(2+)</name>
        <dbReference type="ChEBI" id="CHEBI:18420"/>
    </ligand>
</feature>
<dbReference type="InterPro" id="IPR009014">
    <property type="entry name" value="Transketo_C/PFOR_II"/>
</dbReference>
<dbReference type="SMART" id="SM00861">
    <property type="entry name" value="Transket_pyr"/>
    <property type="match status" value="1"/>
</dbReference>
<dbReference type="Pfam" id="PF02779">
    <property type="entry name" value="Transket_pyr"/>
    <property type="match status" value="1"/>
</dbReference>
<dbReference type="InterPro" id="IPR005477">
    <property type="entry name" value="Dxylulose-5-P_synthase"/>
</dbReference>
<comment type="cofactor">
    <cofactor evidence="10">
        <name>thiamine diphosphate</name>
        <dbReference type="ChEBI" id="CHEBI:58937"/>
    </cofactor>
    <text evidence="10">Binds 1 thiamine pyrophosphate per subunit.</text>
</comment>
<feature type="binding site" evidence="10">
    <location>
        <begin position="98"/>
        <end position="100"/>
    </location>
    <ligand>
        <name>thiamine diphosphate</name>
        <dbReference type="ChEBI" id="CHEBI:58937"/>
    </ligand>
</feature>
<feature type="domain" description="Transketolase-like pyrimidine-binding" evidence="11">
    <location>
        <begin position="292"/>
        <end position="457"/>
    </location>
</feature>
<protein>
    <recommendedName>
        <fullName evidence="10">1-deoxy-D-xylulose-5-phosphate synthase</fullName>
        <ecNumber evidence="10">2.2.1.7</ecNumber>
    </recommendedName>
    <alternativeName>
        <fullName evidence="10">1-deoxyxylulose-5-phosphate synthase</fullName>
        <shortName evidence="10">DXP synthase</shortName>
        <shortName evidence="10">DXPS</shortName>
    </alternativeName>
</protein>
<comment type="similarity">
    <text evidence="2 10">Belongs to the transketolase family. DXPS subfamily.</text>
</comment>
<dbReference type="GO" id="GO:0009228">
    <property type="term" value="P:thiamine biosynthetic process"/>
    <property type="evidence" value="ECO:0007669"/>
    <property type="project" value="UniProtKB-UniRule"/>
</dbReference>
<feature type="binding site" evidence="10">
    <location>
        <position position="155"/>
    </location>
    <ligand>
        <name>thiamine diphosphate</name>
        <dbReference type="ChEBI" id="CHEBI:58937"/>
    </ligand>
</feature>
<dbReference type="GO" id="GO:0000287">
    <property type="term" value="F:magnesium ion binding"/>
    <property type="evidence" value="ECO:0007669"/>
    <property type="project" value="UniProtKB-UniRule"/>
</dbReference>
<dbReference type="Gene3D" id="3.40.50.970">
    <property type="match status" value="2"/>
</dbReference>
<evidence type="ECO:0000256" key="6">
    <source>
        <dbReference type="ARBA" id="ARBA00022842"/>
    </source>
</evidence>
<sequence length="601" mass="67762">MNEELTKKCEEIRKKLIEVVSKNGGHLGSNLGVVELTVCLDEVFDFKEDIVLFDVGHQAYVYKILTDRAEKFDTIRTRKGLSPFLDPNESKYDHFVSGHAGTALPAAVGFAIANPDKKVIAVVGDASLSNGHSLEALNYIGYKKLENILVIVNDNEMSIGENVGFISKFLKRVITSGKYLNFREDVKSFINRVKADRVKKTLERLERSIKGYVTPFYALESLGFRFFNVCEGNNIEKLLPMLKKIKDLKGPIVLLVKTEKGKGYCFAEENKEKFHGIAPFDIKTGNTHKSSVSYSEVFGNKILELGKEDKDIYTLSAAMIKGTGLHKFLEEFPERCIDTGIAEGFAVTLAGGLAKSRKKPYVCIYSTFIQRAVSQLIHDISLQNLPVRFIIDRSGIVGEDGKTHNGIYDLSFFLSIQNFTVLCPTTSKELEQALDISKNFNLGPLVIRIPRDSIFDIEDEKPLEIGRWKEIKKGSKNLFIATGTMLKIILEIYDELKNRGIDCTIVSAASVKPLDENYLLNYIKGYDNIFVLEENYVRNSFGTSILEFLNDNGIQKKIIHRIALKSAIIPHGKREELLKEEKLKGESLIERIEELIYGRKK</sequence>
<reference evidence="12 13" key="1">
    <citation type="journal article" date="2003" name="Genome Res.">
        <title>Genome analysis of F. nucleatum sub spp vincentii and its comparison with the genome of F. nucleatum ATCC 25586.</title>
        <authorList>
            <person name="Kapatral V."/>
            <person name="Ivanova N."/>
            <person name="Anderson I."/>
            <person name="Reznik G."/>
            <person name="Bhattacharyya A."/>
            <person name="Gardner W.L."/>
            <person name="Mikhailova N."/>
            <person name="Lapidus A."/>
            <person name="Larsen N."/>
            <person name="D'Souza M."/>
            <person name="Walunas T."/>
            <person name="Haselkorn R."/>
            <person name="Overbeek R."/>
            <person name="Kyrpides N."/>
        </authorList>
    </citation>
    <scope>NUCLEOTIDE SEQUENCE [LARGE SCALE GENOMIC DNA]</scope>
    <source>
        <strain evidence="12 13">ATCC 49256</strain>
    </source>
</reference>
<accession>Q7P674</accession>
<dbReference type="AlphaFoldDB" id="Q7P674"/>
<evidence type="ECO:0000256" key="5">
    <source>
        <dbReference type="ARBA" id="ARBA00022723"/>
    </source>
</evidence>
<comment type="caution">
    <text evidence="12">The sequence shown here is derived from an EMBL/GenBank/DDBJ whole genome shotgun (WGS) entry which is preliminary data.</text>
</comment>
<proteinExistence type="inferred from homology"/>
<dbReference type="Proteomes" id="UP000006454">
    <property type="component" value="Unassembled WGS sequence"/>
</dbReference>
<keyword evidence="9 10" id="KW-0414">Isoprene biosynthesis</keyword>
<comment type="pathway">
    <text evidence="1 10">Metabolic intermediate biosynthesis; 1-deoxy-D-xylulose 5-phosphate biosynthesis; 1-deoxy-D-xylulose 5-phosphate from D-glyceraldehyde 3-phosphate and pyruvate: step 1/1.</text>
</comment>
<dbReference type="NCBIfam" id="TIGR00204">
    <property type="entry name" value="dxs"/>
    <property type="match status" value="1"/>
</dbReference>
<dbReference type="GO" id="GO:0019288">
    <property type="term" value="P:isopentenyl diphosphate biosynthetic process, methylerythritol 4-phosphate pathway"/>
    <property type="evidence" value="ECO:0007669"/>
    <property type="project" value="TreeGrafter"/>
</dbReference>
<dbReference type="Gene3D" id="3.40.50.920">
    <property type="match status" value="1"/>
</dbReference>
<dbReference type="PROSITE" id="PS00187">
    <property type="entry name" value="TPP_ENZYMES"/>
    <property type="match status" value="1"/>
</dbReference>
<feature type="binding site" evidence="10">
    <location>
        <position position="264"/>
    </location>
    <ligand>
        <name>thiamine diphosphate</name>
        <dbReference type="ChEBI" id="CHEBI:58937"/>
    </ligand>
</feature>